<evidence type="ECO:0000313" key="5">
    <source>
        <dbReference type="Proteomes" id="UP000654075"/>
    </source>
</evidence>
<dbReference type="Proteomes" id="UP000654075">
    <property type="component" value="Unassembled WGS sequence"/>
</dbReference>
<keyword evidence="2" id="KW-0963">Cytoplasm</keyword>
<dbReference type="AlphaFoldDB" id="A0A813I0U9"/>
<sequence length="397" mass="43538">MTSQISGQRQRSVGCTMGIITMSNTPRTARSSETSRHGSYGLGWGQRPLVKASEPRRKILRLRPGFQGVRALSIAMSGFLVAMSGIVRIGSAAGAGDSKTYWVGDSLSSQELEYHSDILELEKDTFREFIEKFFGSVSQDVDRAVLMKQLQDRTGVDLKEKTASGAMSGEALDRLLSATSVEIFPVLLPTKDCGFEGISVYCDDKGVAKGLEENPRAGGLVQAAGYHAQTFRGDIFMGRIFDDNEDIWRRADFTMQDCKSDAAWIQLTKRQRSHRSNGDVASLAGKVGVTNPAMITPASLKENIAKGETDDYAWRQTEEEVEVTFKKEGLEKGDKKLVKVVFGRQKLKVEIKGEVVIDAVLAGTTTTDECLWTLSDGVLQVTLSKADESTWNTLLKA</sequence>
<dbReference type="GO" id="GO:0005737">
    <property type="term" value="C:cytoplasm"/>
    <property type="evidence" value="ECO:0007669"/>
    <property type="project" value="UniProtKB-SubCell"/>
</dbReference>
<dbReference type="OrthoDB" id="496827at2759"/>
<name>A0A813I0U9_POLGL</name>
<keyword evidence="5" id="KW-1185">Reference proteome</keyword>
<organism evidence="4 5">
    <name type="scientific">Polarella glacialis</name>
    <name type="common">Dinoflagellate</name>
    <dbReference type="NCBI Taxonomy" id="89957"/>
    <lineage>
        <taxon>Eukaryota</taxon>
        <taxon>Sar</taxon>
        <taxon>Alveolata</taxon>
        <taxon>Dinophyceae</taxon>
        <taxon>Suessiales</taxon>
        <taxon>Suessiaceae</taxon>
        <taxon>Polarella</taxon>
    </lineage>
</organism>
<reference evidence="4" key="1">
    <citation type="submission" date="2021-02" db="EMBL/GenBank/DDBJ databases">
        <authorList>
            <person name="Dougan E. K."/>
            <person name="Rhodes N."/>
            <person name="Thang M."/>
            <person name="Chan C."/>
        </authorList>
    </citation>
    <scope>NUCLEOTIDE SEQUENCE</scope>
</reference>
<dbReference type="Gene3D" id="2.60.40.790">
    <property type="match status" value="1"/>
</dbReference>
<dbReference type="InterPro" id="IPR007052">
    <property type="entry name" value="CS_dom"/>
</dbReference>
<comment type="subcellular location">
    <subcellularLocation>
        <location evidence="1">Cytoplasm</location>
    </subcellularLocation>
</comment>
<dbReference type="GO" id="GO:0006457">
    <property type="term" value="P:protein folding"/>
    <property type="evidence" value="ECO:0007669"/>
    <property type="project" value="TreeGrafter"/>
</dbReference>
<evidence type="ECO:0000313" key="4">
    <source>
        <dbReference type="EMBL" id="CAE8643396.1"/>
    </source>
</evidence>
<dbReference type="SUPFAM" id="SSF49764">
    <property type="entry name" value="HSP20-like chaperones"/>
    <property type="match status" value="1"/>
</dbReference>
<evidence type="ECO:0000256" key="2">
    <source>
        <dbReference type="ARBA" id="ARBA00022490"/>
    </source>
</evidence>
<dbReference type="EMBL" id="CAJNNV010033352">
    <property type="protein sequence ID" value="CAE8643396.1"/>
    <property type="molecule type" value="Genomic_DNA"/>
</dbReference>
<evidence type="ECO:0000259" key="3">
    <source>
        <dbReference type="PROSITE" id="PS51203"/>
    </source>
</evidence>
<proteinExistence type="predicted"/>
<dbReference type="CDD" id="cd06467">
    <property type="entry name" value="p23_NUDC_like"/>
    <property type="match status" value="1"/>
</dbReference>
<dbReference type="GO" id="GO:0051082">
    <property type="term" value="F:unfolded protein binding"/>
    <property type="evidence" value="ECO:0007669"/>
    <property type="project" value="TreeGrafter"/>
</dbReference>
<gene>
    <name evidence="4" type="ORF">PGLA1383_LOCUS57742</name>
</gene>
<dbReference type="PANTHER" id="PTHR12356:SF3">
    <property type="entry name" value="NUCLEAR MIGRATION PROTEIN NUDC"/>
    <property type="match status" value="1"/>
</dbReference>
<feature type="domain" description="CS" evidence="3">
    <location>
        <begin position="307"/>
        <end position="395"/>
    </location>
</feature>
<dbReference type="Pfam" id="PF04969">
    <property type="entry name" value="CS"/>
    <property type="match status" value="1"/>
</dbReference>
<comment type="caution">
    <text evidence="4">The sequence shown here is derived from an EMBL/GenBank/DDBJ whole genome shotgun (WGS) entry which is preliminary data.</text>
</comment>
<dbReference type="PROSITE" id="PS51203">
    <property type="entry name" value="CS"/>
    <property type="match status" value="1"/>
</dbReference>
<accession>A0A813I0U9</accession>
<dbReference type="InterPro" id="IPR037898">
    <property type="entry name" value="NudC_fam"/>
</dbReference>
<dbReference type="PANTHER" id="PTHR12356">
    <property type="entry name" value="NUCLEAR MOVEMENT PROTEIN NUDC"/>
    <property type="match status" value="1"/>
</dbReference>
<dbReference type="InterPro" id="IPR008978">
    <property type="entry name" value="HSP20-like_chaperone"/>
</dbReference>
<evidence type="ECO:0000256" key="1">
    <source>
        <dbReference type="ARBA" id="ARBA00004496"/>
    </source>
</evidence>
<protein>
    <recommendedName>
        <fullName evidence="3">CS domain-containing protein</fullName>
    </recommendedName>
</protein>